<proteinExistence type="predicted"/>
<dbReference type="Proteomes" id="UP000552709">
    <property type="component" value="Unassembled WGS sequence"/>
</dbReference>
<sequence>MPNLSLMELITILLVLTVLLGGIYLIVRVIRRAWGGGNTTRIQELEARVRELEQER</sequence>
<gene>
    <name evidence="2" type="ORF">HNQ08_000017</name>
</gene>
<evidence type="ECO:0000256" key="1">
    <source>
        <dbReference type="SAM" id="Phobius"/>
    </source>
</evidence>
<keyword evidence="1" id="KW-0472">Membrane</keyword>
<dbReference type="EMBL" id="JACHFL010000001">
    <property type="protein sequence ID" value="MBB5360946.1"/>
    <property type="molecule type" value="Genomic_DNA"/>
</dbReference>
<feature type="transmembrane region" description="Helical" evidence="1">
    <location>
        <begin position="6"/>
        <end position="27"/>
    </location>
</feature>
<keyword evidence="1" id="KW-1133">Transmembrane helix</keyword>
<name>A0A7W8NC52_9DEIO</name>
<comment type="caution">
    <text evidence="2">The sequence shown here is derived from an EMBL/GenBank/DDBJ whole genome shotgun (WGS) entry which is preliminary data.</text>
</comment>
<reference evidence="2 3" key="1">
    <citation type="submission" date="2020-08" db="EMBL/GenBank/DDBJ databases">
        <title>Genomic Encyclopedia of Type Strains, Phase IV (KMG-IV): sequencing the most valuable type-strain genomes for metagenomic binning, comparative biology and taxonomic classification.</title>
        <authorList>
            <person name="Goeker M."/>
        </authorList>
    </citation>
    <scope>NUCLEOTIDE SEQUENCE [LARGE SCALE GENOMIC DNA]</scope>
    <source>
        <strain evidence="2 3">DSM 27939</strain>
    </source>
</reference>
<protein>
    <submittedName>
        <fullName evidence="2">Uncharacterized protein</fullName>
    </submittedName>
</protein>
<organism evidence="2 3">
    <name type="scientific">Deinococcus humi</name>
    <dbReference type="NCBI Taxonomy" id="662880"/>
    <lineage>
        <taxon>Bacteria</taxon>
        <taxon>Thermotogati</taxon>
        <taxon>Deinococcota</taxon>
        <taxon>Deinococci</taxon>
        <taxon>Deinococcales</taxon>
        <taxon>Deinococcaceae</taxon>
        <taxon>Deinococcus</taxon>
    </lineage>
</organism>
<dbReference type="AlphaFoldDB" id="A0A7W8NC52"/>
<evidence type="ECO:0000313" key="2">
    <source>
        <dbReference type="EMBL" id="MBB5360946.1"/>
    </source>
</evidence>
<accession>A0A7W8NC52</accession>
<keyword evidence="3" id="KW-1185">Reference proteome</keyword>
<keyword evidence="1" id="KW-0812">Transmembrane</keyword>
<evidence type="ECO:0000313" key="3">
    <source>
        <dbReference type="Proteomes" id="UP000552709"/>
    </source>
</evidence>
<dbReference type="RefSeq" id="WP_184126852.1">
    <property type="nucleotide sequence ID" value="NZ_JACHFL010000001.1"/>
</dbReference>